<dbReference type="HOGENOM" id="CLU_640486_0_0_11"/>
<name>D3F8X3_CONWI</name>
<proteinExistence type="predicted"/>
<evidence type="ECO:0000256" key="1">
    <source>
        <dbReference type="SAM" id="Phobius"/>
    </source>
</evidence>
<feature type="transmembrane region" description="Helical" evidence="1">
    <location>
        <begin position="16"/>
        <end position="38"/>
    </location>
</feature>
<dbReference type="eggNOG" id="ENOG5031M7S">
    <property type="taxonomic scope" value="Bacteria"/>
</dbReference>
<keyword evidence="1" id="KW-1133">Transmembrane helix</keyword>
<sequence>MRCGRDGERGQATNEYAALLVLVAVVFLGLVGLTAGGLGSHVLAGIQRGICTVAPGPCPRPLVPRADLAPCPLERRVREERLSETIAVVKLGTSGTLTAVRGSDGRVTVTLADGSSVGATVGVGLTLFGIGAEGRANAGVAWASGRAWTFPDAASARRFVERYGRKATIGGKLLDDVRGACSLLCDALGWLPHPQLPPPDEVHEEGGALASLSVPFGLGGRESSAGGEAAAVLGRKRTRAGETTWYVRLSAAASARLRLPGSALAGNGGGRVVLSYRLGRDGAPLTLGVHAAGEASGSGAFALDVRGGRRGRGADGAGRGGVVELDATLDLTDPANRAAAGDLLDALRGDPTAVAERASALAERIERHGQLDRRRYALSSDATQLGASVSLGVSIGGAFERTTKGLRLLAAETRLPGLPFLPRDDCMA</sequence>
<gene>
    <name evidence="2" type="ordered locus">Cwoe_4555</name>
</gene>
<reference evidence="2 3" key="1">
    <citation type="journal article" date="2010" name="Stand. Genomic Sci.">
        <title>Complete genome sequence of Conexibacter woesei type strain (ID131577).</title>
        <authorList>
            <person name="Pukall R."/>
            <person name="Lapidus A."/>
            <person name="Glavina Del Rio T."/>
            <person name="Copeland A."/>
            <person name="Tice H."/>
            <person name="Cheng J.-F."/>
            <person name="Lucas S."/>
            <person name="Chen F."/>
            <person name="Nolan M."/>
            <person name="Bruce D."/>
            <person name="Goodwin L."/>
            <person name="Pitluck S."/>
            <person name="Mavromatis K."/>
            <person name="Ivanova N."/>
            <person name="Ovchinnikova G."/>
            <person name="Pati A."/>
            <person name="Chen A."/>
            <person name="Palaniappan K."/>
            <person name="Land M."/>
            <person name="Hauser L."/>
            <person name="Chang Y.-J."/>
            <person name="Jeffries C.D."/>
            <person name="Chain P."/>
            <person name="Meincke L."/>
            <person name="Sims D."/>
            <person name="Brettin T."/>
            <person name="Detter J.C."/>
            <person name="Rohde M."/>
            <person name="Goeker M."/>
            <person name="Bristow J."/>
            <person name="Eisen J.A."/>
            <person name="Markowitz V."/>
            <person name="Kyrpides N.C."/>
            <person name="Klenk H.-P."/>
            <person name="Hugenholtz P."/>
        </authorList>
    </citation>
    <scope>NUCLEOTIDE SEQUENCE [LARGE SCALE GENOMIC DNA]</scope>
    <source>
        <strain evidence="3">DSM 14684 / CIP 108061 / JCM 11494 / NBRC 100937 / ID131577</strain>
    </source>
</reference>
<organism evidence="2 3">
    <name type="scientific">Conexibacter woesei (strain DSM 14684 / CCUG 47730 / CIP 108061 / JCM 11494 / NBRC 100937 / ID131577)</name>
    <dbReference type="NCBI Taxonomy" id="469383"/>
    <lineage>
        <taxon>Bacteria</taxon>
        <taxon>Bacillati</taxon>
        <taxon>Actinomycetota</taxon>
        <taxon>Thermoleophilia</taxon>
        <taxon>Solirubrobacterales</taxon>
        <taxon>Conexibacteraceae</taxon>
        <taxon>Conexibacter</taxon>
    </lineage>
</organism>
<reference evidence="3" key="2">
    <citation type="submission" date="2010-01" db="EMBL/GenBank/DDBJ databases">
        <title>The complete genome of Conexibacter woesei DSM 14684.</title>
        <authorList>
            <consortium name="US DOE Joint Genome Institute (JGI-PGF)"/>
            <person name="Lucas S."/>
            <person name="Copeland A."/>
            <person name="Lapidus A."/>
            <person name="Glavina del Rio T."/>
            <person name="Dalin E."/>
            <person name="Tice H."/>
            <person name="Bruce D."/>
            <person name="Goodwin L."/>
            <person name="Pitluck S."/>
            <person name="Kyrpides N."/>
            <person name="Mavromatis K."/>
            <person name="Ivanova N."/>
            <person name="Mikhailova N."/>
            <person name="Chertkov O."/>
            <person name="Brettin T."/>
            <person name="Detter J.C."/>
            <person name="Han C."/>
            <person name="Larimer F."/>
            <person name="Land M."/>
            <person name="Hauser L."/>
            <person name="Markowitz V."/>
            <person name="Cheng J.-F."/>
            <person name="Hugenholtz P."/>
            <person name="Woyke T."/>
            <person name="Wu D."/>
            <person name="Pukall R."/>
            <person name="Steenblock K."/>
            <person name="Schneider S."/>
            <person name="Klenk H.-P."/>
            <person name="Eisen J.A."/>
        </authorList>
    </citation>
    <scope>NUCLEOTIDE SEQUENCE [LARGE SCALE GENOMIC DNA]</scope>
    <source>
        <strain evidence="3">DSM 14684 / CIP 108061 / JCM 11494 / NBRC 100937 / ID131577</strain>
    </source>
</reference>
<keyword evidence="1" id="KW-0812">Transmembrane</keyword>
<evidence type="ECO:0000313" key="3">
    <source>
        <dbReference type="Proteomes" id="UP000008229"/>
    </source>
</evidence>
<dbReference type="RefSeq" id="WP_012936019.1">
    <property type="nucleotide sequence ID" value="NC_013739.1"/>
</dbReference>
<dbReference type="EMBL" id="CP001854">
    <property type="protein sequence ID" value="ADB52968.1"/>
    <property type="molecule type" value="Genomic_DNA"/>
</dbReference>
<dbReference type="Proteomes" id="UP000008229">
    <property type="component" value="Chromosome"/>
</dbReference>
<keyword evidence="3" id="KW-1185">Reference proteome</keyword>
<keyword evidence="1" id="KW-0472">Membrane</keyword>
<dbReference type="AlphaFoldDB" id="D3F8X3"/>
<dbReference type="KEGG" id="cwo:Cwoe_4555"/>
<accession>D3F8X3</accession>
<dbReference type="STRING" id="469383.Cwoe_4555"/>
<evidence type="ECO:0000313" key="2">
    <source>
        <dbReference type="EMBL" id="ADB52968.1"/>
    </source>
</evidence>
<protein>
    <submittedName>
        <fullName evidence="2">Uncharacterized protein</fullName>
    </submittedName>
</protein>